<dbReference type="GO" id="GO:0007064">
    <property type="term" value="P:mitotic sister chromatid cohesion"/>
    <property type="evidence" value="ECO:0007669"/>
    <property type="project" value="InterPro"/>
</dbReference>
<dbReference type="PANTHER" id="PTHR12663">
    <property type="entry name" value="ANDROGEN INDUCED INHIBITOR OF PROLIFERATION AS3 / PDS5-RELATED"/>
    <property type="match status" value="1"/>
</dbReference>
<reference evidence="5" key="2">
    <citation type="journal article" date="2015" name="Data Brief">
        <title>Shoot transcriptome of the giant reed, Arundo donax.</title>
        <authorList>
            <person name="Barrero R.A."/>
            <person name="Guerrero F.D."/>
            <person name="Moolhuijzen P."/>
            <person name="Goolsby J.A."/>
            <person name="Tidwell J."/>
            <person name="Bellgard S.E."/>
            <person name="Bellgard M.I."/>
        </authorList>
    </citation>
    <scope>NUCLEOTIDE SEQUENCE</scope>
    <source>
        <tissue evidence="5">Shoot tissue taken approximately 20 cm above the soil surface</tissue>
    </source>
</reference>
<evidence type="ECO:0000256" key="2">
    <source>
        <dbReference type="ARBA" id="ARBA00022763"/>
    </source>
</evidence>
<evidence type="ECO:0000313" key="5">
    <source>
        <dbReference type="EMBL" id="JAE20753.1"/>
    </source>
</evidence>
<dbReference type="PANTHER" id="PTHR12663:SF50">
    <property type="entry name" value="SISTER CHROMATID COHESION PROTEIN PDS5 HOMOLOG B"/>
    <property type="match status" value="1"/>
</dbReference>
<dbReference type="EMBL" id="GBRH01177143">
    <property type="protein sequence ID" value="JAE20753.1"/>
    <property type="molecule type" value="Transcribed_RNA"/>
</dbReference>
<evidence type="ECO:0000256" key="4">
    <source>
        <dbReference type="ARBA" id="ARBA00023242"/>
    </source>
</evidence>
<comment type="subcellular location">
    <subcellularLocation>
        <location evidence="1">Nucleus</location>
    </subcellularLocation>
</comment>
<name>A0A0A9GJ90_ARUDO</name>
<organism evidence="5">
    <name type="scientific">Arundo donax</name>
    <name type="common">Giant reed</name>
    <name type="synonym">Donax arundinaceus</name>
    <dbReference type="NCBI Taxonomy" id="35708"/>
    <lineage>
        <taxon>Eukaryota</taxon>
        <taxon>Viridiplantae</taxon>
        <taxon>Streptophyta</taxon>
        <taxon>Embryophyta</taxon>
        <taxon>Tracheophyta</taxon>
        <taxon>Spermatophyta</taxon>
        <taxon>Magnoliopsida</taxon>
        <taxon>Liliopsida</taxon>
        <taxon>Poales</taxon>
        <taxon>Poaceae</taxon>
        <taxon>PACMAD clade</taxon>
        <taxon>Arundinoideae</taxon>
        <taxon>Arundineae</taxon>
        <taxon>Arundo</taxon>
    </lineage>
</organism>
<dbReference type="AlphaFoldDB" id="A0A0A9GJ90"/>
<dbReference type="GO" id="GO:0006281">
    <property type="term" value="P:DNA repair"/>
    <property type="evidence" value="ECO:0007669"/>
    <property type="project" value="UniProtKB-KW"/>
</dbReference>
<keyword evidence="4" id="KW-0539">Nucleus</keyword>
<evidence type="ECO:0000256" key="1">
    <source>
        <dbReference type="ARBA" id="ARBA00004123"/>
    </source>
</evidence>
<dbReference type="GO" id="GO:0005634">
    <property type="term" value="C:nucleus"/>
    <property type="evidence" value="ECO:0007669"/>
    <property type="project" value="UniProtKB-SubCell"/>
</dbReference>
<dbReference type="GO" id="GO:0000785">
    <property type="term" value="C:chromatin"/>
    <property type="evidence" value="ECO:0007669"/>
    <property type="project" value="TreeGrafter"/>
</dbReference>
<accession>A0A0A9GJ90</accession>
<sequence>MRVLAPDPPFSNEIFKEIFRLFISIFADLAETSSPYITRRMKILETFAALRCSIIMVNIGCEDLILDMVKIFFSSVKEHATSWLLTSFKIVPINWSLSFAFLCPRAFS</sequence>
<keyword evidence="3" id="KW-0234">DNA repair</keyword>
<proteinExistence type="predicted"/>
<reference evidence="5" key="1">
    <citation type="submission" date="2014-09" db="EMBL/GenBank/DDBJ databases">
        <authorList>
            <person name="Magalhaes I.L.F."/>
            <person name="Oliveira U."/>
            <person name="Santos F.R."/>
            <person name="Vidigal T.H.D.A."/>
            <person name="Brescovit A.D."/>
            <person name="Santos A.J."/>
        </authorList>
    </citation>
    <scope>NUCLEOTIDE SEQUENCE</scope>
    <source>
        <tissue evidence="5">Shoot tissue taken approximately 20 cm above the soil surface</tissue>
    </source>
</reference>
<dbReference type="Pfam" id="PF20168">
    <property type="entry name" value="PDS5"/>
    <property type="match status" value="1"/>
</dbReference>
<evidence type="ECO:0000256" key="3">
    <source>
        <dbReference type="ARBA" id="ARBA00023204"/>
    </source>
</evidence>
<protein>
    <submittedName>
        <fullName evidence="5">Androgen induced inhibitor of proliferation (As3) / pds5, putative</fullName>
    </submittedName>
</protein>
<keyword evidence="2" id="KW-0227">DNA damage</keyword>
<dbReference type="InterPro" id="IPR039776">
    <property type="entry name" value="Pds5"/>
</dbReference>